<dbReference type="EMBL" id="JH711574">
    <property type="protein sequence ID" value="EIW85305.1"/>
    <property type="molecule type" value="Genomic_DNA"/>
</dbReference>
<gene>
    <name evidence="1" type="ORF">CONPUDRAFT_49031</name>
</gene>
<keyword evidence="2" id="KW-1185">Reference proteome</keyword>
<dbReference type="RefSeq" id="XP_007764123.1">
    <property type="nucleotide sequence ID" value="XM_007765933.1"/>
</dbReference>
<evidence type="ECO:0000313" key="1">
    <source>
        <dbReference type="EMBL" id="EIW85305.1"/>
    </source>
</evidence>
<name>A0A5M3N364_CONPW</name>
<comment type="caution">
    <text evidence="1">The sequence shown here is derived from an EMBL/GenBank/DDBJ whole genome shotgun (WGS) entry which is preliminary data.</text>
</comment>
<dbReference type="OrthoDB" id="3235983at2759"/>
<sequence length="106" mass="11731">MEGTCLACEGLVKDPQLVSILRRIDKGVHENAPHAYQPLAGLHVIIQRKMKQVQALRLGKINTAKSLAQGTTVLDNYKRFVVAAAHSDLSRLDTLFRVCIKNCMSC</sequence>
<dbReference type="KEGG" id="cput:CONPUDRAFT_49031"/>
<dbReference type="AlphaFoldDB" id="A0A5M3N364"/>
<proteinExistence type="predicted"/>
<evidence type="ECO:0000313" key="2">
    <source>
        <dbReference type="Proteomes" id="UP000053558"/>
    </source>
</evidence>
<protein>
    <submittedName>
        <fullName evidence="1">Uncharacterized protein</fullName>
    </submittedName>
</protein>
<dbReference type="GeneID" id="19207315"/>
<reference evidence="2" key="1">
    <citation type="journal article" date="2012" name="Science">
        <title>The Paleozoic origin of enzymatic lignin decomposition reconstructed from 31 fungal genomes.</title>
        <authorList>
            <person name="Floudas D."/>
            <person name="Binder M."/>
            <person name="Riley R."/>
            <person name="Barry K."/>
            <person name="Blanchette R.A."/>
            <person name="Henrissat B."/>
            <person name="Martinez A.T."/>
            <person name="Otillar R."/>
            <person name="Spatafora J.W."/>
            <person name="Yadav J.S."/>
            <person name="Aerts A."/>
            <person name="Benoit I."/>
            <person name="Boyd A."/>
            <person name="Carlson A."/>
            <person name="Copeland A."/>
            <person name="Coutinho P.M."/>
            <person name="de Vries R.P."/>
            <person name="Ferreira P."/>
            <person name="Findley K."/>
            <person name="Foster B."/>
            <person name="Gaskell J."/>
            <person name="Glotzer D."/>
            <person name="Gorecki P."/>
            <person name="Heitman J."/>
            <person name="Hesse C."/>
            <person name="Hori C."/>
            <person name="Igarashi K."/>
            <person name="Jurgens J.A."/>
            <person name="Kallen N."/>
            <person name="Kersten P."/>
            <person name="Kohler A."/>
            <person name="Kuees U."/>
            <person name="Kumar T.K.A."/>
            <person name="Kuo A."/>
            <person name="LaButti K."/>
            <person name="Larrondo L.F."/>
            <person name="Lindquist E."/>
            <person name="Ling A."/>
            <person name="Lombard V."/>
            <person name="Lucas S."/>
            <person name="Lundell T."/>
            <person name="Martin R."/>
            <person name="McLaughlin D.J."/>
            <person name="Morgenstern I."/>
            <person name="Morin E."/>
            <person name="Murat C."/>
            <person name="Nagy L.G."/>
            <person name="Nolan M."/>
            <person name="Ohm R.A."/>
            <person name="Patyshakuliyeva A."/>
            <person name="Rokas A."/>
            <person name="Ruiz-Duenas F.J."/>
            <person name="Sabat G."/>
            <person name="Salamov A."/>
            <person name="Samejima M."/>
            <person name="Schmutz J."/>
            <person name="Slot J.C."/>
            <person name="St John F."/>
            <person name="Stenlid J."/>
            <person name="Sun H."/>
            <person name="Sun S."/>
            <person name="Syed K."/>
            <person name="Tsang A."/>
            <person name="Wiebenga A."/>
            <person name="Young D."/>
            <person name="Pisabarro A."/>
            <person name="Eastwood D.C."/>
            <person name="Martin F."/>
            <person name="Cullen D."/>
            <person name="Grigoriev I.V."/>
            <person name="Hibbett D.S."/>
        </authorList>
    </citation>
    <scope>NUCLEOTIDE SEQUENCE [LARGE SCALE GENOMIC DNA]</scope>
    <source>
        <strain evidence="2">RWD-64-598 SS2</strain>
    </source>
</reference>
<accession>A0A5M3N364</accession>
<organism evidence="1 2">
    <name type="scientific">Coniophora puteana (strain RWD-64-598)</name>
    <name type="common">Brown rot fungus</name>
    <dbReference type="NCBI Taxonomy" id="741705"/>
    <lineage>
        <taxon>Eukaryota</taxon>
        <taxon>Fungi</taxon>
        <taxon>Dikarya</taxon>
        <taxon>Basidiomycota</taxon>
        <taxon>Agaricomycotina</taxon>
        <taxon>Agaricomycetes</taxon>
        <taxon>Agaricomycetidae</taxon>
        <taxon>Boletales</taxon>
        <taxon>Coniophorineae</taxon>
        <taxon>Coniophoraceae</taxon>
        <taxon>Coniophora</taxon>
    </lineage>
</organism>
<dbReference type="Proteomes" id="UP000053558">
    <property type="component" value="Unassembled WGS sequence"/>
</dbReference>